<reference evidence="2 3" key="1">
    <citation type="submission" date="2024-03" db="EMBL/GenBank/DDBJ databases">
        <title>Two novel species of the genus Flavobacterium exhibiting potentially degradation of complex polysaccharides.</title>
        <authorList>
            <person name="Lian X."/>
        </authorList>
    </citation>
    <scope>NUCLEOTIDE SEQUENCE [LARGE SCALE GENOMIC DNA]</scope>
    <source>
        <strain evidence="3">j3</strain>
    </source>
</reference>
<comment type="caution">
    <text evidence="2">The sequence shown here is derived from an EMBL/GenBank/DDBJ whole genome shotgun (WGS) entry which is preliminary data.</text>
</comment>
<protein>
    <submittedName>
        <fullName evidence="2">SusE domain-containing protein</fullName>
    </submittedName>
</protein>
<keyword evidence="3" id="KW-1185">Reference proteome</keyword>
<dbReference type="PROSITE" id="PS51257">
    <property type="entry name" value="PROKAR_LIPOPROTEIN"/>
    <property type="match status" value="1"/>
</dbReference>
<gene>
    <name evidence="2" type="ORF">WFZ85_03455</name>
</gene>
<evidence type="ECO:0000313" key="3">
    <source>
        <dbReference type="Proteomes" id="UP001460072"/>
    </source>
</evidence>
<evidence type="ECO:0000313" key="2">
    <source>
        <dbReference type="EMBL" id="MEM0541660.1"/>
    </source>
</evidence>
<accession>A0ABU9N219</accession>
<organism evidence="2 3">
    <name type="scientific">Flavobacterium aureirubrum</name>
    <dbReference type="NCBI Taxonomy" id="3133147"/>
    <lineage>
        <taxon>Bacteria</taxon>
        <taxon>Pseudomonadati</taxon>
        <taxon>Bacteroidota</taxon>
        <taxon>Flavobacteriia</taxon>
        <taxon>Flavobacteriales</taxon>
        <taxon>Flavobacteriaceae</taxon>
        <taxon>Flavobacterium</taxon>
    </lineage>
</organism>
<dbReference type="InterPro" id="IPR025970">
    <property type="entry name" value="SusE"/>
</dbReference>
<dbReference type="Pfam" id="PF14292">
    <property type="entry name" value="SusE"/>
    <property type="match status" value="1"/>
</dbReference>
<evidence type="ECO:0000259" key="1">
    <source>
        <dbReference type="Pfam" id="PF14292"/>
    </source>
</evidence>
<sequence length="376" mass="40697">MKNIVKSILAVTISAFLITSCEDEQDLKFIRPAESFSIITPLTGDAVVLNETTPSNPGISLTWSEADFSTPTEVQYAVELAPAGSDFSTAQVLATTTNEFISVQSSQLNFAVLVAGGTPFVQSPVDIRIKATVGSSEPTYSNTITYLVTTYGCLGQFAVGAGIPSAGWNWDNPLNLICDDNVLTASVTFANGTFRFFTEESNWGSGRNFPYYTGLGYKISTNFENANDGDSNFRFIGTPGVHRLKIDENQKSITAFQGATAANSYWLVGRATPGGWSWTGNNESELGLVAPGIYQAIIRFSSEAGAEATFRIWLANDGGDSWSSPNRNYPSFDNDGYTIDDELENSNDGDSNFRYTGPNAVRRFTVNTITKVITVD</sequence>
<dbReference type="RefSeq" id="WP_342694892.1">
    <property type="nucleotide sequence ID" value="NZ_JBCGDO010000003.1"/>
</dbReference>
<name>A0ABU9N219_9FLAO</name>
<dbReference type="EMBL" id="JBCGDO010000003">
    <property type="protein sequence ID" value="MEM0541660.1"/>
    <property type="molecule type" value="Genomic_DNA"/>
</dbReference>
<proteinExistence type="predicted"/>
<dbReference type="Proteomes" id="UP001460072">
    <property type="component" value="Unassembled WGS sequence"/>
</dbReference>
<feature type="domain" description="SusE outer membrane protein" evidence="1">
    <location>
        <begin position="24"/>
        <end position="130"/>
    </location>
</feature>